<dbReference type="EMBL" id="BRZM01000924">
    <property type="protein sequence ID" value="GLD72224.1"/>
    <property type="molecule type" value="Genomic_DNA"/>
</dbReference>
<name>A0AAD3RIZ2_LATJO</name>
<keyword evidence="3" id="KW-1185">Reference proteome</keyword>
<protein>
    <submittedName>
        <fullName evidence="2">Protein 4.1-like isoform X1</fullName>
    </submittedName>
</protein>
<feature type="compositionally biased region" description="Basic and acidic residues" evidence="1">
    <location>
        <begin position="113"/>
        <end position="128"/>
    </location>
</feature>
<dbReference type="AlphaFoldDB" id="A0AAD3RIZ2"/>
<comment type="caution">
    <text evidence="2">The sequence shown here is derived from an EMBL/GenBank/DDBJ whole genome shotgun (WGS) entry which is preliminary data.</text>
</comment>
<proteinExistence type="predicted"/>
<sequence length="224" mass="24561">MTTEAGSETEVKEKAEESAAQPDQSEKAREETQEAANAEGEEKEKEKEKEKEGKDGKGISRYLPTWLKKQKSQGQTSPTKEVPPTEEAANTVTREDEGPAPAVNGHAEEVEEKEAVKSEQVKEKEAESHSNASADTEPAKEEKVEESAGSPEETKEATEGEEEGKEEKKEQQQEGEVQGEGERGGDGQTSIFQSPLRLVRKTKMKLVVCHVTLLDGSDFTCEVE</sequence>
<dbReference type="Proteomes" id="UP001279410">
    <property type="component" value="Unassembled WGS sequence"/>
</dbReference>
<gene>
    <name evidence="2" type="ORF">AKAME5_002354800</name>
</gene>
<evidence type="ECO:0000313" key="2">
    <source>
        <dbReference type="EMBL" id="GLD72224.1"/>
    </source>
</evidence>
<accession>A0AAD3RIZ2</accession>
<reference evidence="2" key="1">
    <citation type="submission" date="2022-08" db="EMBL/GenBank/DDBJ databases">
        <title>Genome sequencing of akame (Lates japonicus).</title>
        <authorList>
            <person name="Hashiguchi Y."/>
            <person name="Takahashi H."/>
        </authorList>
    </citation>
    <scope>NUCLEOTIDE SEQUENCE</scope>
    <source>
        <strain evidence="2">Kochi</strain>
    </source>
</reference>
<organism evidence="2 3">
    <name type="scientific">Lates japonicus</name>
    <name type="common">Japanese lates</name>
    <dbReference type="NCBI Taxonomy" id="270547"/>
    <lineage>
        <taxon>Eukaryota</taxon>
        <taxon>Metazoa</taxon>
        <taxon>Chordata</taxon>
        <taxon>Craniata</taxon>
        <taxon>Vertebrata</taxon>
        <taxon>Euteleostomi</taxon>
        <taxon>Actinopterygii</taxon>
        <taxon>Neopterygii</taxon>
        <taxon>Teleostei</taxon>
        <taxon>Neoteleostei</taxon>
        <taxon>Acanthomorphata</taxon>
        <taxon>Carangaria</taxon>
        <taxon>Carangaria incertae sedis</taxon>
        <taxon>Centropomidae</taxon>
        <taxon>Lates</taxon>
    </lineage>
</organism>
<feature type="region of interest" description="Disordered" evidence="1">
    <location>
        <begin position="1"/>
        <end position="196"/>
    </location>
</feature>
<feature type="compositionally biased region" description="Basic and acidic residues" evidence="1">
    <location>
        <begin position="137"/>
        <end position="158"/>
    </location>
</feature>
<feature type="non-terminal residue" evidence="2">
    <location>
        <position position="1"/>
    </location>
</feature>
<evidence type="ECO:0000256" key="1">
    <source>
        <dbReference type="SAM" id="MobiDB-lite"/>
    </source>
</evidence>
<evidence type="ECO:0000313" key="3">
    <source>
        <dbReference type="Proteomes" id="UP001279410"/>
    </source>
</evidence>
<feature type="compositionally biased region" description="Basic and acidic residues" evidence="1">
    <location>
        <begin position="40"/>
        <end position="58"/>
    </location>
</feature>